<dbReference type="GO" id="GO:0030145">
    <property type="term" value="F:manganese ion binding"/>
    <property type="evidence" value="ECO:0007669"/>
    <property type="project" value="UniProtKB-UniRule"/>
</dbReference>
<evidence type="ECO:0000313" key="17">
    <source>
        <dbReference type="Proteomes" id="UP000178089"/>
    </source>
</evidence>
<dbReference type="SUPFAM" id="SSF53649">
    <property type="entry name" value="Alkaline phosphatase-like"/>
    <property type="match status" value="1"/>
</dbReference>
<evidence type="ECO:0000256" key="11">
    <source>
        <dbReference type="PIRSR" id="PIRSR001492-1"/>
    </source>
</evidence>
<dbReference type="Gene3D" id="3.40.720.10">
    <property type="entry name" value="Alkaline Phosphatase, subunit A"/>
    <property type="match status" value="1"/>
</dbReference>
<dbReference type="GO" id="GO:0004619">
    <property type="term" value="F:phosphoglycerate mutase activity"/>
    <property type="evidence" value="ECO:0007669"/>
    <property type="project" value="UniProtKB-UniRule"/>
</dbReference>
<dbReference type="PANTHER" id="PTHR31637">
    <property type="entry name" value="2,3-BISPHOSPHOGLYCERATE-INDEPENDENT PHOSPHOGLYCERATE MUTASE"/>
    <property type="match status" value="1"/>
</dbReference>
<evidence type="ECO:0000256" key="5">
    <source>
        <dbReference type="ARBA" id="ARBA00022723"/>
    </source>
</evidence>
<keyword evidence="7 9" id="KW-0464">Manganese</keyword>
<accession>A0A1G2MZZ4</accession>
<dbReference type="InterPro" id="IPR006124">
    <property type="entry name" value="Metalloenzyme"/>
</dbReference>
<gene>
    <name evidence="9" type="primary">gpmI</name>
    <name evidence="16" type="ORF">A3F51_03975</name>
</gene>
<dbReference type="STRING" id="1802315.A3F51_03975"/>
<keyword evidence="6 9" id="KW-0324">Glycolysis</keyword>
<evidence type="ECO:0000256" key="7">
    <source>
        <dbReference type="ARBA" id="ARBA00023211"/>
    </source>
</evidence>
<feature type="binding site" evidence="9 13">
    <location>
        <position position="398"/>
    </location>
    <ligand>
        <name>Mn(2+)</name>
        <dbReference type="ChEBI" id="CHEBI:29035"/>
        <label>1</label>
    </ligand>
</feature>
<evidence type="ECO:0000256" key="3">
    <source>
        <dbReference type="ARBA" id="ARBA00004798"/>
    </source>
</evidence>
<evidence type="ECO:0000256" key="6">
    <source>
        <dbReference type="ARBA" id="ARBA00023152"/>
    </source>
</evidence>
<name>A0A1G2MZZ4_9BACT</name>
<dbReference type="EC" id="5.4.2.12" evidence="9 10"/>
<feature type="domain" description="Metalloenzyme" evidence="14">
    <location>
        <begin position="3"/>
        <end position="490"/>
    </location>
</feature>
<dbReference type="PIRSF" id="PIRSF001492">
    <property type="entry name" value="IPGAM"/>
    <property type="match status" value="1"/>
</dbReference>
<evidence type="ECO:0000256" key="1">
    <source>
        <dbReference type="ARBA" id="ARBA00000370"/>
    </source>
</evidence>
<dbReference type="Pfam" id="PF01676">
    <property type="entry name" value="Metalloenzyme"/>
    <property type="match status" value="1"/>
</dbReference>
<evidence type="ECO:0000256" key="8">
    <source>
        <dbReference type="ARBA" id="ARBA00023235"/>
    </source>
</evidence>
<feature type="binding site" evidence="9 13">
    <location>
        <position position="454"/>
    </location>
    <ligand>
        <name>Mn(2+)</name>
        <dbReference type="ChEBI" id="CHEBI:29035"/>
        <label>1</label>
    </ligand>
</feature>
<comment type="similarity">
    <text evidence="4 9">Belongs to the BPG-independent phosphoglycerate mutase family.</text>
</comment>
<comment type="caution">
    <text evidence="16">The sequence shown here is derived from an EMBL/GenBank/DDBJ whole genome shotgun (WGS) entry which is preliminary data.</text>
</comment>
<dbReference type="Gene3D" id="3.40.1450.10">
    <property type="entry name" value="BPG-independent phosphoglycerate mutase, domain B"/>
    <property type="match status" value="1"/>
</dbReference>
<comment type="subunit">
    <text evidence="9">Monomer.</text>
</comment>
<dbReference type="InterPro" id="IPR017850">
    <property type="entry name" value="Alkaline_phosphatase_core_sf"/>
</dbReference>
<dbReference type="UniPathway" id="UPA00109">
    <property type="reaction ID" value="UER00186"/>
</dbReference>
<dbReference type="AlphaFoldDB" id="A0A1G2MZZ4"/>
<dbReference type="Pfam" id="PF06415">
    <property type="entry name" value="iPGM_N"/>
    <property type="match status" value="1"/>
</dbReference>
<feature type="binding site" evidence="9 12">
    <location>
        <position position="185"/>
    </location>
    <ligand>
        <name>substrate</name>
    </ligand>
</feature>
<dbReference type="PANTHER" id="PTHR31637:SF0">
    <property type="entry name" value="2,3-BISPHOSPHOGLYCERATE-INDEPENDENT PHOSPHOGLYCERATE MUTASE"/>
    <property type="match status" value="1"/>
</dbReference>
<feature type="binding site" evidence="9 13">
    <location>
        <position position="394"/>
    </location>
    <ligand>
        <name>Mn(2+)</name>
        <dbReference type="ChEBI" id="CHEBI:29035"/>
        <label>1</label>
    </ligand>
</feature>
<comment type="catalytic activity">
    <reaction evidence="1 9">
        <text>(2R)-2-phosphoglycerate = (2R)-3-phosphoglycerate</text>
        <dbReference type="Rhea" id="RHEA:15901"/>
        <dbReference type="ChEBI" id="CHEBI:58272"/>
        <dbReference type="ChEBI" id="CHEBI:58289"/>
        <dbReference type="EC" id="5.4.2.12"/>
    </reaction>
</comment>
<evidence type="ECO:0000256" key="10">
    <source>
        <dbReference type="NCBIfam" id="TIGR01307"/>
    </source>
</evidence>
<comment type="pathway">
    <text evidence="3 9">Carbohydrate degradation; glycolysis; pyruvate from D-glyceraldehyde 3-phosphate: step 3/5.</text>
</comment>
<dbReference type="InterPro" id="IPR005995">
    <property type="entry name" value="Pgm_bpd_ind"/>
</dbReference>
<dbReference type="NCBIfam" id="TIGR01307">
    <property type="entry name" value="pgm_bpd_ind"/>
    <property type="match status" value="1"/>
</dbReference>
<dbReference type="InterPro" id="IPR036646">
    <property type="entry name" value="PGAM_B_sf"/>
</dbReference>
<protein>
    <recommendedName>
        <fullName evidence="9 10">2,3-bisphosphoglycerate-independent phosphoglycerate mutase</fullName>
        <shortName evidence="9">BPG-independent PGAM</shortName>
        <shortName evidence="9">Phosphoglyceromutase</shortName>
        <shortName evidence="9">iPGM</shortName>
        <ecNumber evidence="9 10">5.4.2.12</ecNumber>
    </recommendedName>
</protein>
<dbReference type="EMBL" id="MHRT01000011">
    <property type="protein sequence ID" value="OHA28642.1"/>
    <property type="molecule type" value="Genomic_DNA"/>
</dbReference>
<keyword evidence="8 9" id="KW-0413">Isomerase</keyword>
<sequence>MKKPIVLIILDGWGYRKEAQDNAIATAKKPFFDKLWNTYPHSLLKASGSAVGLPDGQMGNSEVGHMTIGAGKPADTDLVRIDKAIASGEFDRNPAFIALFNHVKENHSVLHVQGLVSPGGVHSHQNHLFAFLRLAKKNQVARVAIHVFTDGRDTAPQSASEYVRELEKVLAELDPGFFIATISGRYYAMDRDNNWDRLAQVEKALFEGKGNTCEVKPSVYLELQYKNGKNDELLEPAVCVTSQGVGCALKDNDAIFFFNFRADRARMLSKKILGMPKSRNILFVTLTEYSVDFLCMIAFPPNKMESTLGQEISAADLSQARIAETEKFAHVTYFLNGGREKPFERETDVLIPSRKNIKTHDQAPEMRAESIADAVIEQIKKGTDFIFVNFANADMVGHTANVPAIITAVETIDAQLERVVEALDSAGGIAIITADHGNAETNIDPVTGAKHTAHTTSPVPCVITCHDYTARSGALFDLAPTVLDLLGIKKPKTMIGKSLVTMIGDEIPNQ</sequence>
<evidence type="ECO:0000259" key="15">
    <source>
        <dbReference type="Pfam" id="PF06415"/>
    </source>
</evidence>
<evidence type="ECO:0000259" key="14">
    <source>
        <dbReference type="Pfam" id="PF01676"/>
    </source>
</evidence>
<dbReference type="SUPFAM" id="SSF64158">
    <property type="entry name" value="2,3-Bisphosphoglycerate-independent phosphoglycerate mutase, substrate-binding domain"/>
    <property type="match status" value="1"/>
</dbReference>
<feature type="binding site" evidence="9 12">
    <location>
        <position position="122"/>
    </location>
    <ligand>
        <name>substrate</name>
    </ligand>
</feature>
<keyword evidence="5 9" id="KW-0479">Metal-binding</keyword>
<dbReference type="GO" id="GO:0006096">
    <property type="term" value="P:glycolytic process"/>
    <property type="evidence" value="ECO:0007669"/>
    <property type="project" value="UniProtKB-UniRule"/>
</dbReference>
<feature type="binding site" evidence="9 12">
    <location>
        <begin position="152"/>
        <end position="153"/>
    </location>
    <ligand>
        <name>substrate</name>
    </ligand>
</feature>
<evidence type="ECO:0000313" key="16">
    <source>
        <dbReference type="EMBL" id="OHA28642.1"/>
    </source>
</evidence>
<organism evidence="16 17">
    <name type="scientific">Candidatus Taylorbacteria bacterium RIFCSPHIGHO2_12_FULL_45_16</name>
    <dbReference type="NCBI Taxonomy" id="1802315"/>
    <lineage>
        <taxon>Bacteria</taxon>
        <taxon>Candidatus Tayloriibacteriota</taxon>
    </lineage>
</organism>
<dbReference type="GO" id="GO:0005737">
    <property type="term" value="C:cytoplasm"/>
    <property type="evidence" value="ECO:0007669"/>
    <property type="project" value="InterPro"/>
</dbReference>
<dbReference type="CDD" id="cd16010">
    <property type="entry name" value="iPGM"/>
    <property type="match status" value="1"/>
</dbReference>
<dbReference type="FunFam" id="3.40.1450.10:FF:000002">
    <property type="entry name" value="2,3-bisphosphoglycerate-independent phosphoglycerate mutase"/>
    <property type="match status" value="1"/>
</dbReference>
<feature type="binding site" evidence="9 13">
    <location>
        <position position="61"/>
    </location>
    <ligand>
        <name>Mn(2+)</name>
        <dbReference type="ChEBI" id="CHEBI:29035"/>
        <label>2</label>
    </ligand>
</feature>
<reference evidence="16 17" key="1">
    <citation type="journal article" date="2016" name="Nat. Commun.">
        <title>Thousands of microbial genomes shed light on interconnected biogeochemical processes in an aquifer system.</title>
        <authorList>
            <person name="Anantharaman K."/>
            <person name="Brown C.T."/>
            <person name="Hug L.A."/>
            <person name="Sharon I."/>
            <person name="Castelle C.J."/>
            <person name="Probst A.J."/>
            <person name="Thomas B.C."/>
            <person name="Singh A."/>
            <person name="Wilkins M.J."/>
            <person name="Karaoz U."/>
            <person name="Brodie E.L."/>
            <person name="Williams K.H."/>
            <person name="Hubbard S.S."/>
            <person name="Banfield J.F."/>
        </authorList>
    </citation>
    <scope>NUCLEOTIDE SEQUENCE [LARGE SCALE GENOMIC DNA]</scope>
</reference>
<feature type="binding site" evidence="9 12">
    <location>
        <position position="327"/>
    </location>
    <ligand>
        <name>substrate</name>
    </ligand>
</feature>
<feature type="domain" description="BPG-independent PGAM N-terminal" evidence="15">
    <location>
        <begin position="81"/>
        <end position="290"/>
    </location>
</feature>
<comment type="function">
    <text evidence="2 9">Catalyzes the interconversion of 2-phosphoglycerate and 3-phosphoglycerate.</text>
</comment>
<dbReference type="InterPro" id="IPR011258">
    <property type="entry name" value="BPG-indep_PGM_N"/>
</dbReference>
<evidence type="ECO:0000256" key="2">
    <source>
        <dbReference type="ARBA" id="ARBA00002315"/>
    </source>
</evidence>
<dbReference type="GO" id="GO:0006007">
    <property type="term" value="P:glucose catabolic process"/>
    <property type="evidence" value="ECO:0007669"/>
    <property type="project" value="InterPro"/>
</dbReference>
<feature type="binding site" evidence="9 12">
    <location>
        <position position="191"/>
    </location>
    <ligand>
        <name>substrate</name>
    </ligand>
</feature>
<comment type="cofactor">
    <cofactor evidence="9">
        <name>Mn(2+)</name>
        <dbReference type="ChEBI" id="CHEBI:29035"/>
    </cofactor>
    <text evidence="9">Binds 2 manganese ions per subunit.</text>
</comment>
<feature type="binding site" evidence="9 12">
    <location>
        <begin position="261"/>
        <end position="264"/>
    </location>
    <ligand>
        <name>substrate</name>
    </ligand>
</feature>
<proteinExistence type="inferred from homology"/>
<evidence type="ECO:0000256" key="9">
    <source>
        <dbReference type="HAMAP-Rule" id="MF_01038"/>
    </source>
</evidence>
<feature type="binding site" evidence="9 13">
    <location>
        <position position="435"/>
    </location>
    <ligand>
        <name>Mn(2+)</name>
        <dbReference type="ChEBI" id="CHEBI:29035"/>
        <label>2</label>
    </ligand>
</feature>
<dbReference type="Proteomes" id="UP000178089">
    <property type="component" value="Unassembled WGS sequence"/>
</dbReference>
<feature type="binding site" evidence="9 13">
    <location>
        <position position="11"/>
    </location>
    <ligand>
        <name>Mn(2+)</name>
        <dbReference type="ChEBI" id="CHEBI:29035"/>
        <label>2</label>
    </ligand>
</feature>
<dbReference type="HAMAP" id="MF_01038">
    <property type="entry name" value="GpmI"/>
    <property type="match status" value="1"/>
</dbReference>
<feature type="binding site" evidence="9 13">
    <location>
        <position position="436"/>
    </location>
    <ligand>
        <name>Mn(2+)</name>
        <dbReference type="ChEBI" id="CHEBI:29035"/>
        <label>2</label>
    </ligand>
</feature>
<evidence type="ECO:0000256" key="4">
    <source>
        <dbReference type="ARBA" id="ARBA00008819"/>
    </source>
</evidence>
<feature type="active site" description="Phosphoserine intermediate" evidence="9 11">
    <location>
        <position position="61"/>
    </location>
</feature>
<evidence type="ECO:0000256" key="12">
    <source>
        <dbReference type="PIRSR" id="PIRSR001492-2"/>
    </source>
</evidence>
<evidence type="ECO:0000256" key="13">
    <source>
        <dbReference type="PIRSR" id="PIRSR001492-3"/>
    </source>
</evidence>